<evidence type="ECO:0000313" key="3">
    <source>
        <dbReference type="Proteomes" id="UP000215335"/>
    </source>
</evidence>
<gene>
    <name evidence="2" type="ORF">TSAR_006157</name>
</gene>
<dbReference type="Proteomes" id="UP000215335">
    <property type="component" value="Unassembled WGS sequence"/>
</dbReference>
<dbReference type="EMBL" id="NNAY01001385">
    <property type="protein sequence ID" value="OXU24160.1"/>
    <property type="molecule type" value="Genomic_DNA"/>
</dbReference>
<name>A0A232F0Q0_9HYME</name>
<accession>A0A232F0Q0</accession>
<evidence type="ECO:0000256" key="1">
    <source>
        <dbReference type="SAM" id="MobiDB-lite"/>
    </source>
</evidence>
<evidence type="ECO:0000313" key="2">
    <source>
        <dbReference type="EMBL" id="OXU24160.1"/>
    </source>
</evidence>
<dbReference type="AlphaFoldDB" id="A0A232F0Q0"/>
<keyword evidence="3" id="KW-1185">Reference proteome</keyword>
<reference evidence="2 3" key="1">
    <citation type="journal article" date="2017" name="Curr. Biol.">
        <title>The Evolution of Venom by Co-option of Single-Copy Genes.</title>
        <authorList>
            <person name="Martinson E.O."/>
            <person name="Mrinalini"/>
            <person name="Kelkar Y.D."/>
            <person name="Chang C.H."/>
            <person name="Werren J.H."/>
        </authorList>
    </citation>
    <scope>NUCLEOTIDE SEQUENCE [LARGE SCALE GENOMIC DNA]</scope>
    <source>
        <strain evidence="2 3">Alberta</strain>
        <tissue evidence="2">Whole body</tissue>
    </source>
</reference>
<proteinExistence type="predicted"/>
<organism evidence="2 3">
    <name type="scientific">Trichomalopsis sarcophagae</name>
    <dbReference type="NCBI Taxonomy" id="543379"/>
    <lineage>
        <taxon>Eukaryota</taxon>
        <taxon>Metazoa</taxon>
        <taxon>Ecdysozoa</taxon>
        <taxon>Arthropoda</taxon>
        <taxon>Hexapoda</taxon>
        <taxon>Insecta</taxon>
        <taxon>Pterygota</taxon>
        <taxon>Neoptera</taxon>
        <taxon>Endopterygota</taxon>
        <taxon>Hymenoptera</taxon>
        <taxon>Apocrita</taxon>
        <taxon>Proctotrupomorpha</taxon>
        <taxon>Chalcidoidea</taxon>
        <taxon>Pteromalidae</taxon>
        <taxon>Pteromalinae</taxon>
        <taxon>Trichomalopsis</taxon>
    </lineage>
</organism>
<feature type="region of interest" description="Disordered" evidence="1">
    <location>
        <begin position="1"/>
        <end position="22"/>
    </location>
</feature>
<comment type="caution">
    <text evidence="2">The sequence shown here is derived from an EMBL/GenBank/DDBJ whole genome shotgun (WGS) entry which is preliminary data.</text>
</comment>
<sequence length="22" mass="2599">MTNWKISSNRHEKKSDILLGQL</sequence>
<protein>
    <submittedName>
        <fullName evidence="2">Uncharacterized protein</fullName>
    </submittedName>
</protein>